<evidence type="ECO:0000256" key="1">
    <source>
        <dbReference type="ARBA" id="ARBA00004725"/>
    </source>
</evidence>
<dbReference type="SUPFAM" id="SSF53271">
    <property type="entry name" value="PRTase-like"/>
    <property type="match status" value="1"/>
</dbReference>
<evidence type="ECO:0000313" key="5">
    <source>
        <dbReference type="Proteomes" id="UP000177390"/>
    </source>
</evidence>
<proteinExistence type="predicted"/>
<evidence type="ECO:0000259" key="3">
    <source>
        <dbReference type="Pfam" id="PF00156"/>
    </source>
</evidence>
<gene>
    <name evidence="4" type="ORF">A3D09_02930</name>
</gene>
<dbReference type="GO" id="GO:0019856">
    <property type="term" value="P:pyrimidine nucleobase biosynthetic process"/>
    <property type="evidence" value="ECO:0007669"/>
    <property type="project" value="TreeGrafter"/>
</dbReference>
<dbReference type="PANTHER" id="PTHR19278:SF9">
    <property type="entry name" value="URIDINE 5'-MONOPHOSPHATE SYNTHASE"/>
    <property type="match status" value="1"/>
</dbReference>
<sequence length="218" mass="23813">MVPQKTMQQVRREARREELVKPALELLATHRIALKGHFDLGHGQHSDQYMNPHAILDTPPLVWQLAQCLIDLSVDASEADTVAGPMMGGAFLAYVIAGILSGQSRPGAPVTRFVPLQEVNNEFTIRTHYLQFVHGKRIWLVDDVCRTGQTLSLCAATIEEAGGRVVATGVILQNEKGILIRDPALKAIHHAFVDTFSAGSVDSDKCPQCQAGVPLTQF</sequence>
<dbReference type="GO" id="GO:0006222">
    <property type="term" value="P:UMP biosynthetic process"/>
    <property type="evidence" value="ECO:0007669"/>
    <property type="project" value="TreeGrafter"/>
</dbReference>
<dbReference type="AlphaFoldDB" id="A0A1F5EXT4"/>
<protein>
    <recommendedName>
        <fullName evidence="3">Phosphoribosyltransferase domain-containing protein</fullName>
    </recommendedName>
</protein>
<dbReference type="Proteomes" id="UP000177390">
    <property type="component" value="Unassembled WGS sequence"/>
</dbReference>
<keyword evidence="2" id="KW-0665">Pyrimidine biosynthesis</keyword>
<dbReference type="PANTHER" id="PTHR19278">
    <property type="entry name" value="OROTATE PHOSPHORIBOSYLTRANSFERASE"/>
    <property type="match status" value="1"/>
</dbReference>
<evidence type="ECO:0000313" key="4">
    <source>
        <dbReference type="EMBL" id="OGD72238.1"/>
    </source>
</evidence>
<dbReference type="InterPro" id="IPR000836">
    <property type="entry name" value="PRTase_dom"/>
</dbReference>
<comment type="pathway">
    <text evidence="1">Pyrimidine metabolism; UMP biosynthesis via de novo pathway.</text>
</comment>
<dbReference type="GO" id="GO:0004588">
    <property type="term" value="F:orotate phosphoribosyltransferase activity"/>
    <property type="evidence" value="ECO:0007669"/>
    <property type="project" value="TreeGrafter"/>
</dbReference>
<organism evidence="4 5">
    <name type="scientific">Candidatus Collierbacteria bacterium RIFCSPHIGHO2_02_FULL_49_10</name>
    <dbReference type="NCBI Taxonomy" id="1817723"/>
    <lineage>
        <taxon>Bacteria</taxon>
        <taxon>Candidatus Collieribacteriota</taxon>
    </lineage>
</organism>
<dbReference type="Gene3D" id="3.40.50.2020">
    <property type="match status" value="1"/>
</dbReference>
<reference evidence="4 5" key="1">
    <citation type="journal article" date="2016" name="Nat. Commun.">
        <title>Thousands of microbial genomes shed light on interconnected biogeochemical processes in an aquifer system.</title>
        <authorList>
            <person name="Anantharaman K."/>
            <person name="Brown C.T."/>
            <person name="Hug L.A."/>
            <person name="Sharon I."/>
            <person name="Castelle C.J."/>
            <person name="Probst A.J."/>
            <person name="Thomas B.C."/>
            <person name="Singh A."/>
            <person name="Wilkins M.J."/>
            <person name="Karaoz U."/>
            <person name="Brodie E.L."/>
            <person name="Williams K.H."/>
            <person name="Hubbard S.S."/>
            <person name="Banfield J.F."/>
        </authorList>
    </citation>
    <scope>NUCLEOTIDE SEQUENCE [LARGE SCALE GENOMIC DNA]</scope>
</reference>
<name>A0A1F5EXT4_9BACT</name>
<dbReference type="EMBL" id="MFAH01000003">
    <property type="protein sequence ID" value="OGD72238.1"/>
    <property type="molecule type" value="Genomic_DNA"/>
</dbReference>
<accession>A0A1F5EXT4</accession>
<evidence type="ECO:0000256" key="2">
    <source>
        <dbReference type="ARBA" id="ARBA00022975"/>
    </source>
</evidence>
<comment type="caution">
    <text evidence="4">The sequence shown here is derived from an EMBL/GenBank/DDBJ whole genome shotgun (WGS) entry which is preliminary data.</text>
</comment>
<feature type="domain" description="Phosphoribosyltransferase" evidence="3">
    <location>
        <begin position="56"/>
        <end position="176"/>
    </location>
</feature>
<dbReference type="CDD" id="cd06223">
    <property type="entry name" value="PRTases_typeI"/>
    <property type="match status" value="1"/>
</dbReference>
<dbReference type="Pfam" id="PF00156">
    <property type="entry name" value="Pribosyltran"/>
    <property type="match status" value="1"/>
</dbReference>
<dbReference type="InterPro" id="IPR029057">
    <property type="entry name" value="PRTase-like"/>
</dbReference>